<gene>
    <name evidence="2" type="ORF">EHS89_05035</name>
</gene>
<dbReference type="OrthoDB" id="3375677at2"/>
<dbReference type="InterPro" id="IPR037883">
    <property type="entry name" value="Knr4/Smi1-like_sf"/>
</dbReference>
<dbReference type="Proteomes" id="UP000267535">
    <property type="component" value="Unassembled WGS sequence"/>
</dbReference>
<dbReference type="SUPFAM" id="SSF160631">
    <property type="entry name" value="SMI1/KNR4-like"/>
    <property type="match status" value="1"/>
</dbReference>
<comment type="caution">
    <text evidence="2">The sequence shown here is derived from an EMBL/GenBank/DDBJ whole genome shotgun (WGS) entry which is preliminary data.</text>
</comment>
<evidence type="ECO:0000313" key="3">
    <source>
        <dbReference type="Proteomes" id="UP000267535"/>
    </source>
</evidence>
<accession>A0A3P1STD6</accession>
<evidence type="ECO:0000313" key="2">
    <source>
        <dbReference type="EMBL" id="RRD00459.1"/>
    </source>
</evidence>
<dbReference type="Pfam" id="PF09346">
    <property type="entry name" value="SMI1_KNR4"/>
    <property type="match status" value="1"/>
</dbReference>
<dbReference type="Gene3D" id="3.40.1580.10">
    <property type="entry name" value="SMI1/KNR4-like"/>
    <property type="match status" value="1"/>
</dbReference>
<sequence>MRELLQRIGDMESCKVLPPSGLPEIDLPDDLKEFYSLCGGVLLFEGSDYWFKISSPEELIPANPDILPEGFEEDIPKDDISNNFYIIARNGPEQAISINLGNSQFGYCYDSFWELHATSESPIIAYSFKSLLESLVKVKGSYPYWLNSNSVSLGHLYD</sequence>
<organism evidence="2 3">
    <name type="scientific">Amphritea balenae</name>
    <dbReference type="NCBI Taxonomy" id="452629"/>
    <lineage>
        <taxon>Bacteria</taxon>
        <taxon>Pseudomonadati</taxon>
        <taxon>Pseudomonadota</taxon>
        <taxon>Gammaproteobacteria</taxon>
        <taxon>Oceanospirillales</taxon>
        <taxon>Oceanospirillaceae</taxon>
        <taxon>Amphritea</taxon>
    </lineage>
</organism>
<dbReference type="AlphaFoldDB" id="A0A3P1STD6"/>
<evidence type="ECO:0000259" key="1">
    <source>
        <dbReference type="Pfam" id="PF09346"/>
    </source>
</evidence>
<dbReference type="RefSeq" id="WP_124925040.1">
    <property type="nucleotide sequence ID" value="NZ_BMOH01000003.1"/>
</dbReference>
<keyword evidence="3" id="KW-1185">Reference proteome</keyword>
<protein>
    <submittedName>
        <fullName evidence="2">SMI1/KNR4 family protein</fullName>
    </submittedName>
</protein>
<dbReference type="InterPro" id="IPR018958">
    <property type="entry name" value="Knr4/Smi1-like_dom"/>
</dbReference>
<feature type="domain" description="Knr4/Smi1-like" evidence="1">
    <location>
        <begin position="25"/>
        <end position="133"/>
    </location>
</feature>
<reference evidence="2 3" key="1">
    <citation type="submission" date="2018-11" db="EMBL/GenBank/DDBJ databases">
        <title>The draft genome sequence of Amphritea balenae JAMM 1525T.</title>
        <authorList>
            <person name="Fang Z."/>
            <person name="Zhang Y."/>
            <person name="Han X."/>
        </authorList>
    </citation>
    <scope>NUCLEOTIDE SEQUENCE [LARGE SCALE GENOMIC DNA]</scope>
    <source>
        <strain evidence="2 3">JAMM 1525</strain>
    </source>
</reference>
<name>A0A3P1STD6_9GAMM</name>
<proteinExistence type="predicted"/>
<dbReference type="EMBL" id="RQXV01000002">
    <property type="protein sequence ID" value="RRD00459.1"/>
    <property type="molecule type" value="Genomic_DNA"/>
</dbReference>